<feature type="region of interest" description="Disordered" evidence="2">
    <location>
        <begin position="417"/>
        <end position="454"/>
    </location>
</feature>
<feature type="region of interest" description="Disordered" evidence="2">
    <location>
        <begin position="251"/>
        <end position="274"/>
    </location>
</feature>
<organism evidence="3 4">
    <name type="scientific">Monilinia fructicola</name>
    <name type="common">Brown rot fungus</name>
    <name type="synonym">Ciboria fructicola</name>
    <dbReference type="NCBI Taxonomy" id="38448"/>
    <lineage>
        <taxon>Eukaryota</taxon>
        <taxon>Fungi</taxon>
        <taxon>Dikarya</taxon>
        <taxon>Ascomycota</taxon>
        <taxon>Pezizomycotina</taxon>
        <taxon>Leotiomycetes</taxon>
        <taxon>Helotiales</taxon>
        <taxon>Sclerotiniaceae</taxon>
        <taxon>Monilinia</taxon>
    </lineage>
</organism>
<evidence type="ECO:0000313" key="4">
    <source>
        <dbReference type="Proteomes" id="UP000322873"/>
    </source>
</evidence>
<dbReference type="GO" id="GO:0005783">
    <property type="term" value="C:endoplasmic reticulum"/>
    <property type="evidence" value="ECO:0007669"/>
    <property type="project" value="TreeGrafter"/>
</dbReference>
<feature type="compositionally biased region" description="Polar residues" evidence="2">
    <location>
        <begin position="1"/>
        <end position="10"/>
    </location>
</feature>
<evidence type="ECO:0000256" key="1">
    <source>
        <dbReference type="SAM" id="Coils"/>
    </source>
</evidence>
<reference evidence="3 4" key="1">
    <citation type="submission" date="2019-06" db="EMBL/GenBank/DDBJ databases">
        <title>Genome Sequence of the Brown Rot Fungal Pathogen Monilinia fructicola.</title>
        <authorList>
            <person name="De Miccolis Angelini R.M."/>
            <person name="Landi L."/>
            <person name="Abate D."/>
            <person name="Pollastro S."/>
            <person name="Romanazzi G."/>
            <person name="Faretra F."/>
        </authorList>
    </citation>
    <scope>NUCLEOTIDE SEQUENCE [LARGE SCALE GENOMIC DNA]</scope>
    <source>
        <strain evidence="3 4">Mfrc123</strain>
    </source>
</reference>
<feature type="region of interest" description="Disordered" evidence="2">
    <location>
        <begin position="1"/>
        <end position="74"/>
    </location>
</feature>
<accession>A0A5M9JM16</accession>
<dbReference type="GO" id="GO:1990904">
    <property type="term" value="C:ribonucleoprotein complex"/>
    <property type="evidence" value="ECO:0007669"/>
    <property type="project" value="TreeGrafter"/>
</dbReference>
<feature type="coiled-coil region" evidence="1">
    <location>
        <begin position="128"/>
        <end position="155"/>
    </location>
</feature>
<dbReference type="GO" id="GO:0003729">
    <property type="term" value="F:mRNA binding"/>
    <property type="evidence" value="ECO:0007669"/>
    <property type="project" value="TreeGrafter"/>
</dbReference>
<comment type="caution">
    <text evidence="3">The sequence shown here is derived from an EMBL/GenBank/DDBJ whole genome shotgun (WGS) entry which is preliminary data.</text>
</comment>
<keyword evidence="1" id="KW-0175">Coiled coil</keyword>
<dbReference type="GO" id="GO:0008298">
    <property type="term" value="P:intracellular mRNA localization"/>
    <property type="evidence" value="ECO:0007669"/>
    <property type="project" value="TreeGrafter"/>
</dbReference>
<proteinExistence type="predicted"/>
<gene>
    <name evidence="3" type="ORF">EYC84_002803</name>
</gene>
<feature type="compositionally biased region" description="Basic and acidic residues" evidence="2">
    <location>
        <begin position="11"/>
        <end position="47"/>
    </location>
</feature>
<dbReference type="GO" id="GO:0042175">
    <property type="term" value="C:nuclear outer membrane-endoplasmic reticulum membrane network"/>
    <property type="evidence" value="ECO:0007669"/>
    <property type="project" value="TreeGrafter"/>
</dbReference>
<dbReference type="InterPro" id="IPR039604">
    <property type="entry name" value="Bfr1"/>
</dbReference>
<sequence length="533" mass="59860">MAEISTTSATKVDESSKKEVHTRPVKPDEAVFKAKLAQAEKDHKQSQEKAAAAKAKLDVAQPNKNKDSPTAKRRNELIGQLKEIKEQQGAGKAGRLQVFDQIKKIDEQIKAKVNDQKVAKGKVGFKNVEEIDEKIARLQKQVDAATMKIVDERKALTEISKPSPRERDFKILWMIQKARLYPEKYSKLQAELDVLKAEQDDAFKNFGALKAEKDRLQAEQQEKWLALKQIKDDHYQAVRAANQYDFIQRQKHRERQKAEYERQQNERKKERAQKMLEEASDPAYLDEIRNAESVLRYLDPTFTTTKAPLQAPSGLEAAAGRTVDDSGLKVKVSESQEGKEGKERICTCFYPTSLCKMHKYSCPPAVMEDLTKMGIDPPFSAADVPAVTEKVKAKLAQWKEDQAAQTKRNIEKAKKELERLEAEEQSGSATPASEAPATNGHGHGETKATAGADEGGSVANEVALIKEGRCRGNFLDYLHIMTMNPYISSCMMRGHRDGTRERPSNVKDLMAGWIYGWIGGQMDGSCSYKPKVH</sequence>
<dbReference type="VEuPathDB" id="FungiDB:MFRU_031g00430"/>
<evidence type="ECO:0000313" key="3">
    <source>
        <dbReference type="EMBL" id="KAA8570538.1"/>
    </source>
</evidence>
<name>A0A5M9JM16_MONFR</name>
<evidence type="ECO:0000256" key="2">
    <source>
        <dbReference type="SAM" id="MobiDB-lite"/>
    </source>
</evidence>
<dbReference type="Proteomes" id="UP000322873">
    <property type="component" value="Unassembled WGS sequence"/>
</dbReference>
<dbReference type="PANTHER" id="PTHR31027">
    <property type="entry name" value="NUCLEAR SEGREGATION PROTEIN BFR1"/>
    <property type="match status" value="1"/>
</dbReference>
<dbReference type="PANTHER" id="PTHR31027:SF2">
    <property type="entry name" value="LEBERCILIN DOMAIN-CONTAINING PROTEIN"/>
    <property type="match status" value="1"/>
</dbReference>
<feature type="compositionally biased region" description="Basic and acidic residues" evidence="2">
    <location>
        <begin position="64"/>
        <end position="74"/>
    </location>
</feature>
<dbReference type="AlphaFoldDB" id="A0A5M9JM16"/>
<protein>
    <submittedName>
        <fullName evidence="3">Uncharacterized protein</fullName>
    </submittedName>
</protein>
<keyword evidence="4" id="KW-1185">Reference proteome</keyword>
<feature type="compositionally biased region" description="Basic and acidic residues" evidence="2">
    <location>
        <begin position="256"/>
        <end position="274"/>
    </location>
</feature>
<dbReference type="EMBL" id="VICG01000007">
    <property type="protein sequence ID" value="KAA8570538.1"/>
    <property type="molecule type" value="Genomic_DNA"/>
</dbReference>